<feature type="region of interest" description="Disordered" evidence="1">
    <location>
        <begin position="308"/>
        <end position="374"/>
    </location>
</feature>
<feature type="compositionally biased region" description="Pro residues" evidence="1">
    <location>
        <begin position="763"/>
        <end position="772"/>
    </location>
</feature>
<feature type="region of interest" description="Disordered" evidence="1">
    <location>
        <begin position="533"/>
        <end position="554"/>
    </location>
</feature>
<evidence type="ECO:0000256" key="1">
    <source>
        <dbReference type="SAM" id="MobiDB-lite"/>
    </source>
</evidence>
<dbReference type="eggNOG" id="ENOG502SABV">
    <property type="taxonomic scope" value="Eukaryota"/>
</dbReference>
<feature type="compositionally biased region" description="Polar residues" evidence="1">
    <location>
        <begin position="352"/>
        <end position="371"/>
    </location>
</feature>
<dbReference type="RefSeq" id="XP_010762969.1">
    <property type="nucleotide sequence ID" value="XM_010764667.1"/>
</dbReference>
<dbReference type="AlphaFoldDB" id="C1GK07"/>
<dbReference type="Proteomes" id="UP000001628">
    <property type="component" value="Unassembled WGS sequence"/>
</dbReference>
<feature type="compositionally biased region" description="Low complexity" evidence="1">
    <location>
        <begin position="319"/>
        <end position="332"/>
    </location>
</feature>
<name>C1GK07_PARBD</name>
<dbReference type="EMBL" id="KN275968">
    <property type="protein sequence ID" value="EEH42773.2"/>
    <property type="molecule type" value="Genomic_DNA"/>
</dbReference>
<proteinExistence type="predicted"/>
<dbReference type="OMA" id="RRRQNWV"/>
<organism evidence="4 5">
    <name type="scientific">Paracoccidioides brasiliensis (strain Pb18)</name>
    <dbReference type="NCBI Taxonomy" id="502780"/>
    <lineage>
        <taxon>Eukaryota</taxon>
        <taxon>Fungi</taxon>
        <taxon>Dikarya</taxon>
        <taxon>Ascomycota</taxon>
        <taxon>Pezizomycotina</taxon>
        <taxon>Eurotiomycetes</taxon>
        <taxon>Eurotiomycetidae</taxon>
        <taxon>Onygenales</taxon>
        <taxon>Ajellomycetaceae</taxon>
        <taxon>Paracoccidioides</taxon>
    </lineage>
</organism>
<feature type="region of interest" description="Disordered" evidence="1">
    <location>
        <begin position="588"/>
        <end position="607"/>
    </location>
</feature>
<accession>C1GK07</accession>
<evidence type="ECO:0000313" key="5">
    <source>
        <dbReference type="Proteomes" id="UP000001628"/>
    </source>
</evidence>
<dbReference type="Pfam" id="PF24320">
    <property type="entry name" value="DUF7492"/>
    <property type="match status" value="1"/>
</dbReference>
<keyword evidence="2" id="KW-0732">Signal</keyword>
<dbReference type="HOGENOM" id="CLU_426383_0_0_1"/>
<dbReference type="KEGG" id="pbn:PADG_07593"/>
<feature type="region of interest" description="Disordered" evidence="1">
    <location>
        <begin position="697"/>
        <end position="776"/>
    </location>
</feature>
<feature type="compositionally biased region" description="Acidic residues" evidence="1">
    <location>
        <begin position="338"/>
        <end position="351"/>
    </location>
</feature>
<dbReference type="InterPro" id="IPR055915">
    <property type="entry name" value="DUF7492"/>
</dbReference>
<feature type="region of interest" description="Disordered" evidence="1">
    <location>
        <begin position="423"/>
        <end position="445"/>
    </location>
</feature>
<feature type="compositionally biased region" description="Low complexity" evidence="1">
    <location>
        <begin position="424"/>
        <end position="443"/>
    </location>
</feature>
<dbReference type="VEuPathDB" id="FungiDB:PADG_07593"/>
<feature type="compositionally biased region" description="Low complexity" evidence="1">
    <location>
        <begin position="702"/>
        <end position="722"/>
    </location>
</feature>
<dbReference type="GeneID" id="22586061"/>
<reference evidence="4 5" key="1">
    <citation type="journal article" date="2011" name="PLoS Genet.">
        <title>Comparative genomic analysis of human fungal pathogens causing paracoccidioidomycosis.</title>
        <authorList>
            <person name="Desjardins C.A."/>
            <person name="Champion M.D."/>
            <person name="Holder J.W."/>
            <person name="Muszewska A."/>
            <person name="Goldberg J."/>
            <person name="Bailao A.M."/>
            <person name="Brigido M.M."/>
            <person name="Ferreira M.E."/>
            <person name="Garcia A.M."/>
            <person name="Grynberg M."/>
            <person name="Gujja S."/>
            <person name="Heiman D.I."/>
            <person name="Henn M.R."/>
            <person name="Kodira C.D."/>
            <person name="Leon-Narvaez H."/>
            <person name="Longo L.V."/>
            <person name="Ma L.J."/>
            <person name="Malavazi I."/>
            <person name="Matsuo A.L."/>
            <person name="Morais F.V."/>
            <person name="Pereira M."/>
            <person name="Rodriguez-Brito S."/>
            <person name="Sakthikumar S."/>
            <person name="Salem-Izacc S.M."/>
            <person name="Sykes S.M."/>
            <person name="Teixeira M.M."/>
            <person name="Vallejo M.C."/>
            <person name="Walter M.E."/>
            <person name="Yandava C."/>
            <person name="Young S."/>
            <person name="Zeng Q."/>
            <person name="Zucker J."/>
            <person name="Felipe M.S."/>
            <person name="Goldman G.H."/>
            <person name="Haas B.J."/>
            <person name="McEwen J.G."/>
            <person name="Nino-Vega G."/>
            <person name="Puccia R."/>
            <person name="San-Blas G."/>
            <person name="Soares C.M."/>
            <person name="Birren B.W."/>
            <person name="Cuomo C.A."/>
        </authorList>
    </citation>
    <scope>NUCLEOTIDE SEQUENCE [LARGE SCALE GENOMIC DNA]</scope>
    <source>
        <strain evidence="4 5">Pb18</strain>
    </source>
</reference>
<sequence>MRKLRSILALTASALYLFPTIAGHSWVEDLTLIAPNGTFTGPHGYSRGFAPRKEGYKDALMKHQLPPERALLPGEATAGILPNDTMCKESQLEPIQSDGFPRLKAPPGAPIALRYLENGHVSFPNTPEGKPHGGGKVYVYGTTQPRRRETFCSIHNVWNKEGTGGDRRGMLLSVHNFDDGRCHQITSGSPISKHRQNQFSYRINGNNAELWCQHDLALPQNAPVGKPYTLYWVWIWDTMPNIDPNVKSGKQETYTTCLDVDIIAPSGDLKVATKGELPMLKYVQDQDVGSAAIPSQFENLKAPIIPGYSSSNPPALEKPASTTRAPAPSAFKPKPEPEQEPEPEPEDDDCDTPSTTVSAPQTPSKTPSNSKPAIIPLFASTSSSATATASISSASPDSASTSNNGGAIRTTFRMTFGSIVRGGSATASSTPTTVPESSSTKSPGDAFRIIPSANISPSLSSYPLLISGINFGPATATTAAAPFLATYEVVASSQASSPDSIPTPSTSESLLVISIVNSGPASAVIAITPSLSSDDIVAPTPPPSSDSISTSSENDEFVVSPITLGDDGLVLHSTPSTAARLTPKTTALRSTTTITTSSTASATAPPNEKTTTIRVTSTITISSTTTQPPQSTATCPESNPPATILLPSRLPSSNNASYNISLTILPTQTELSLPKAIEYLKTTVTVKETITIYATSTPVVPPGQEQPQAQAQMASSSASPSSGFIVSTRPSPPQSSPSAAELQPEVTPGADCDLNDQAAPSQSPGPPPPPAAPSKRAFRTLSSRFRRNLAEILSNRQIE</sequence>
<dbReference type="InParanoid" id="C1GK07"/>
<feature type="signal peptide" evidence="2">
    <location>
        <begin position="1"/>
        <end position="23"/>
    </location>
</feature>
<dbReference type="OrthoDB" id="64281at2759"/>
<evidence type="ECO:0000259" key="3">
    <source>
        <dbReference type="Pfam" id="PF24320"/>
    </source>
</evidence>
<feature type="chain" id="PRO_5002909852" description="DUF7492 domain-containing protein" evidence="2">
    <location>
        <begin position="24"/>
        <end position="799"/>
    </location>
</feature>
<feature type="domain" description="DUF7492" evidence="3">
    <location>
        <begin position="22"/>
        <end position="293"/>
    </location>
</feature>
<evidence type="ECO:0000313" key="4">
    <source>
        <dbReference type="EMBL" id="EEH42773.2"/>
    </source>
</evidence>
<keyword evidence="5" id="KW-1185">Reference proteome</keyword>
<protein>
    <recommendedName>
        <fullName evidence="3">DUF7492 domain-containing protein</fullName>
    </recommendedName>
</protein>
<evidence type="ECO:0000256" key="2">
    <source>
        <dbReference type="SAM" id="SignalP"/>
    </source>
</evidence>
<gene>
    <name evidence="4" type="ORF">PADG_07593</name>
</gene>